<protein>
    <submittedName>
        <fullName evidence="1">Uncharacterized protein</fullName>
    </submittedName>
</protein>
<accession>A0A7U7J014</accession>
<name>A0A7U7J014_9PROT</name>
<sequence length="64" mass="7318">MSYPTPFSGLFLNATLNDCCSLAYKTFHKAITLIRSIRSYFKQTMPINRTVMTILPEKAKKMAI</sequence>
<reference evidence="1 2" key="2">
    <citation type="journal article" date="2014" name="PLoS ONE">
        <title>Evolution of mitochondria reconstructed from the energy metabolism of living bacteria.</title>
        <authorList>
            <person name="Degli Esposti M."/>
            <person name="Chouaia B."/>
            <person name="Comandatore F."/>
            <person name="Crotti E."/>
            <person name="Sassera D."/>
            <person name="Lievens P.M."/>
            <person name="Daffonchio D."/>
            <person name="Bandi C."/>
        </authorList>
    </citation>
    <scope>NUCLEOTIDE SEQUENCE [LARGE SCALE GENOMIC DNA]</scope>
    <source>
        <strain evidence="2">AM169</strain>
    </source>
</reference>
<evidence type="ECO:0000313" key="2">
    <source>
        <dbReference type="Proteomes" id="UP000027590"/>
    </source>
</evidence>
<proteinExistence type="predicted"/>
<evidence type="ECO:0000313" key="1">
    <source>
        <dbReference type="EMBL" id="CDG33065.1"/>
    </source>
</evidence>
<dbReference type="Proteomes" id="UP000027590">
    <property type="component" value="Unassembled WGS sequence"/>
</dbReference>
<gene>
    <name evidence="1" type="ORF">SACS_0327</name>
</gene>
<reference evidence="1 2" key="1">
    <citation type="journal article" date="2014" name="Genome Biol. Evol.">
        <title>Acetic acid bacteria genomes reveal functional traits for adaptation to life in insect guts.</title>
        <authorList>
            <person name="Chouaia B."/>
            <person name="Gaiarsa S."/>
            <person name="Crotti E."/>
            <person name="Comandatore F."/>
            <person name="Degli Esposti M."/>
            <person name="Ricci I."/>
            <person name="Alma A."/>
            <person name="Favia G."/>
            <person name="Bandi C."/>
            <person name="Daffonchio D."/>
        </authorList>
    </citation>
    <scope>NUCLEOTIDE SEQUENCE [LARGE SCALE GENOMIC DNA]</scope>
    <source>
        <strain evidence="2">AM169</strain>
    </source>
</reference>
<comment type="caution">
    <text evidence="1">The sequence shown here is derived from an EMBL/GenBank/DDBJ whole genome shotgun (WGS) entry which is preliminary data.</text>
</comment>
<dbReference type="EMBL" id="CBLY010000002">
    <property type="protein sequence ID" value="CDG33065.1"/>
    <property type="molecule type" value="Genomic_DNA"/>
</dbReference>
<organism evidence="1 2">
    <name type="scientific">Parasaccharibacter apium</name>
    <dbReference type="NCBI Taxonomy" id="1510841"/>
    <lineage>
        <taxon>Bacteria</taxon>
        <taxon>Pseudomonadati</taxon>
        <taxon>Pseudomonadota</taxon>
        <taxon>Alphaproteobacteria</taxon>
        <taxon>Acetobacterales</taxon>
        <taxon>Acetobacteraceae</taxon>
        <taxon>Parasaccharibacter</taxon>
    </lineage>
</organism>
<dbReference type="AlphaFoldDB" id="A0A7U7J014"/>